<evidence type="ECO:0000256" key="1">
    <source>
        <dbReference type="SAM" id="MobiDB-lite"/>
    </source>
</evidence>
<dbReference type="AlphaFoldDB" id="A0A645DW20"/>
<organism evidence="2">
    <name type="scientific">bioreactor metagenome</name>
    <dbReference type="NCBI Taxonomy" id="1076179"/>
    <lineage>
        <taxon>unclassified sequences</taxon>
        <taxon>metagenomes</taxon>
        <taxon>ecological metagenomes</taxon>
    </lineage>
</organism>
<evidence type="ECO:0000313" key="2">
    <source>
        <dbReference type="EMBL" id="MPM93489.1"/>
    </source>
</evidence>
<reference evidence="2" key="1">
    <citation type="submission" date="2019-08" db="EMBL/GenBank/DDBJ databases">
        <authorList>
            <person name="Kucharzyk K."/>
            <person name="Murdoch R.W."/>
            <person name="Higgins S."/>
            <person name="Loffler F."/>
        </authorList>
    </citation>
    <scope>NUCLEOTIDE SEQUENCE</scope>
</reference>
<name>A0A645DW20_9ZZZZ</name>
<comment type="caution">
    <text evidence="2">The sequence shown here is derived from an EMBL/GenBank/DDBJ whole genome shotgun (WGS) entry which is preliminary data.</text>
</comment>
<proteinExistence type="predicted"/>
<sequence length="237" mass="25535">MSRAVDVDRDIARADADGRFAAAVRSLDHARPTGSQDHRGGVMIHQLVGALNGQLGQAADHALGQPRRLGGPGHHPDRLRGAVLGRRVRGDDDRVAGLDTDQDLEDRGRGRVGGWGQRNDHPDRPADLDDLVHLIAAQHTAGGHVLDGVPHPLGSELVLQPLVRGVPETGLVVGQLTQPFGFTHGCGDHRLTDLVDLLLRGELERPHGLPRTDCQIARLLDRPQVGVHSRLAHRITP</sequence>
<feature type="region of interest" description="Disordered" evidence="1">
    <location>
        <begin position="90"/>
        <end position="122"/>
    </location>
</feature>
<dbReference type="EMBL" id="VSSQ01040285">
    <property type="protein sequence ID" value="MPM93489.1"/>
    <property type="molecule type" value="Genomic_DNA"/>
</dbReference>
<gene>
    <name evidence="2" type="ORF">SDC9_140627</name>
</gene>
<accession>A0A645DW20</accession>
<protein>
    <submittedName>
        <fullName evidence="2">Uncharacterized protein</fullName>
    </submittedName>
</protein>